<accession>A0AAU9B6V9</accession>
<feature type="signal peptide" evidence="1">
    <location>
        <begin position="1"/>
        <end position="30"/>
    </location>
</feature>
<evidence type="ECO:0000313" key="3">
    <source>
        <dbReference type="Proteomes" id="UP000218824"/>
    </source>
</evidence>
<evidence type="ECO:0008006" key="4">
    <source>
        <dbReference type="Google" id="ProtNLM"/>
    </source>
</evidence>
<dbReference type="Proteomes" id="UP000218824">
    <property type="component" value="Chromosome"/>
</dbReference>
<dbReference type="EMBL" id="AP014940">
    <property type="protein sequence ID" value="BAV99506.1"/>
    <property type="molecule type" value="Genomic_DNA"/>
</dbReference>
<name>A0AAU9B6V9_LYSEN</name>
<gene>
    <name evidence="2" type="ORF">LEN_4019</name>
</gene>
<dbReference type="RefSeq" id="WP_096380104.1">
    <property type="nucleotide sequence ID" value="NZ_AP014940.1"/>
</dbReference>
<evidence type="ECO:0000256" key="1">
    <source>
        <dbReference type="SAM" id="SignalP"/>
    </source>
</evidence>
<sequence>MAINLAAPGRLPRAVCALVLALGVCAPAWAERTDIDVRVLARGAKFIGGYTASASVTLTDADTGEVLARGLTQGTTGDTERILKGGVNGDGRLASGDSAVFKASLDLKSARRVTATVTGPLSQPQAATTVVSTQWVLPGRHVTAGDGWLLELPGLIVDLVQPAAYQWSDKNSSVPLQAAVTMMCGCGLSENGPWKVGDTEVEASVSINGKPQPVQKLAFDAASGKFATQIKTQGPGIYEVEVRAWAGPTNNAGVARTAFFVH</sequence>
<organism evidence="2 3">
    <name type="scientific">Lysobacter enzymogenes</name>
    <dbReference type="NCBI Taxonomy" id="69"/>
    <lineage>
        <taxon>Bacteria</taxon>
        <taxon>Pseudomonadati</taxon>
        <taxon>Pseudomonadota</taxon>
        <taxon>Gammaproteobacteria</taxon>
        <taxon>Lysobacterales</taxon>
        <taxon>Lysobacteraceae</taxon>
        <taxon>Lysobacter</taxon>
    </lineage>
</organism>
<keyword evidence="1" id="KW-0732">Signal</keyword>
<dbReference type="GeneID" id="83065808"/>
<evidence type="ECO:0000313" key="2">
    <source>
        <dbReference type="EMBL" id="BAV99506.1"/>
    </source>
</evidence>
<protein>
    <recommendedName>
        <fullName evidence="4">DUF4198 domain-containing protein</fullName>
    </recommendedName>
</protein>
<proteinExistence type="predicted"/>
<dbReference type="KEGG" id="lem:LEN_4019"/>
<reference evidence="2 3" key="1">
    <citation type="journal article" date="2017" name="DNA Res.">
        <title>Complete genome sequence and expression profile of the commercial lytic enzyme producer Lysobacter enzymogenes M497-1.</title>
        <authorList>
            <person name="Takami H."/>
            <person name="Toyoda A."/>
            <person name="Uchiyama I."/>
            <person name="Itoh T."/>
            <person name="Takaki Y."/>
            <person name="Arai W."/>
            <person name="Nishi S."/>
            <person name="Kawai M."/>
            <person name="Shinya K."/>
            <person name="Ikeda H."/>
        </authorList>
    </citation>
    <scope>NUCLEOTIDE SEQUENCE [LARGE SCALE GENOMIC DNA]</scope>
    <source>
        <strain evidence="2 3">M497-1</strain>
    </source>
</reference>
<dbReference type="AlphaFoldDB" id="A0AAU9B6V9"/>
<feature type="chain" id="PRO_5043874273" description="DUF4198 domain-containing protein" evidence="1">
    <location>
        <begin position="31"/>
        <end position="262"/>
    </location>
</feature>